<reference evidence="8 9" key="1">
    <citation type="submission" date="2019-07" db="EMBL/GenBank/DDBJ databases">
        <title>Whole genome shotgun sequence of Knoellia locipacati NBRC 109775.</title>
        <authorList>
            <person name="Hosoyama A."/>
            <person name="Uohara A."/>
            <person name="Ohji S."/>
            <person name="Ichikawa N."/>
        </authorList>
    </citation>
    <scope>NUCLEOTIDE SEQUENCE [LARGE SCALE GENOMIC DNA]</scope>
    <source>
        <strain evidence="8 9">NBRC 109775</strain>
    </source>
</reference>
<dbReference type="GO" id="GO:0051301">
    <property type="term" value="P:cell division"/>
    <property type="evidence" value="ECO:0007669"/>
    <property type="project" value="UniProtKB-KW"/>
</dbReference>
<dbReference type="Pfam" id="PF00905">
    <property type="entry name" value="Transpeptidase"/>
    <property type="match status" value="1"/>
</dbReference>
<feature type="compositionally biased region" description="Low complexity" evidence="4">
    <location>
        <begin position="537"/>
        <end position="565"/>
    </location>
</feature>
<accession>A0A512SZL2</accession>
<evidence type="ECO:0000313" key="8">
    <source>
        <dbReference type="EMBL" id="GEQ13407.1"/>
    </source>
</evidence>
<comment type="similarity">
    <text evidence="2">Belongs to the transpeptidase family.</text>
</comment>
<dbReference type="SUPFAM" id="SSF56519">
    <property type="entry name" value="Penicillin binding protein dimerisation domain"/>
    <property type="match status" value="1"/>
</dbReference>
<feature type="region of interest" description="Disordered" evidence="4">
    <location>
        <begin position="533"/>
        <end position="573"/>
    </location>
</feature>
<evidence type="ECO:0000259" key="6">
    <source>
        <dbReference type="Pfam" id="PF00905"/>
    </source>
</evidence>
<feature type="domain" description="Penicillin-binding protein transpeptidase" evidence="6">
    <location>
        <begin position="354"/>
        <end position="652"/>
    </location>
</feature>
<keyword evidence="5" id="KW-1133">Transmembrane helix</keyword>
<dbReference type="SUPFAM" id="SSF56601">
    <property type="entry name" value="beta-lactamase/transpeptidase-like"/>
    <property type="match status" value="1"/>
</dbReference>
<dbReference type="GO" id="GO:0008658">
    <property type="term" value="F:penicillin binding"/>
    <property type="evidence" value="ECO:0007669"/>
    <property type="project" value="InterPro"/>
</dbReference>
<keyword evidence="3 5" id="KW-0472">Membrane</keyword>
<keyword evidence="8" id="KW-0132">Cell division</keyword>
<sequence length="661" mass="65792">MRSRGWGFRIGVVVVVLALVAAGVGGFVWWRGDEGKAARAAAEAVATGLARGDFGDTAAVRDASGKAPDLAPIVKGMGSATHTVTVSSMTEPDGGAARATLAHTWTLPGADTPWTYETPLELEQTDGTWAGVWDPAVVAPDLADGETLRTKRQQPDRAEVLGAGDQPIVEQRDVVRIGIDKTQVSGAEALASARRLATAVGINVDTYVASVQKAGERAFVEALTARAGSAEAQAAAELDTAGRLLVSATLPLAPTSTFARPILGVVGDATAEIVEKSDGRVVAGDRVGVGGVQGAYDAQLAGTPGYTVVATGGPEERTLFTTEATPGAPVTLTLDIATQTAAETVLAKVPSASAVVAIQPSTGHVLAAASGPGSKGVSTATQGRYAPGSTFKTVSTLALLRSGLTPRTSVACTPTITVDGRTFKNVDGFPASALGSVPFSTAFANSCNTAFIGLGRDLEPAALPEAAAGLGLTAEPDLGIPGFLGSVPEPKPGTDEAASMIGQSKVLASPLGMATVAASIAAGKPVTPTLVVGRGASGSPSGTASPSASASASPDASDTSAASAAPAPPAEPVTAAEAAQLKTLMRGVVESGSGTFLQDVPGAPVLAKSGTAEFGEAGKLKEHAWMIGIQGDLAVAVFVGEGEGGATTAGPLLEAFLRAVA</sequence>
<dbReference type="InterPro" id="IPR005311">
    <property type="entry name" value="PBP_dimer"/>
</dbReference>
<dbReference type="Pfam" id="PF03717">
    <property type="entry name" value="PBP_dimer"/>
    <property type="match status" value="1"/>
</dbReference>
<gene>
    <name evidence="8" type="ORF">KLO01_14540</name>
</gene>
<dbReference type="GO" id="GO:0005886">
    <property type="term" value="C:plasma membrane"/>
    <property type="evidence" value="ECO:0007669"/>
    <property type="project" value="TreeGrafter"/>
</dbReference>
<evidence type="ECO:0000256" key="2">
    <source>
        <dbReference type="ARBA" id="ARBA00007171"/>
    </source>
</evidence>
<comment type="subcellular location">
    <subcellularLocation>
        <location evidence="1">Membrane</location>
    </subcellularLocation>
</comment>
<dbReference type="PANTHER" id="PTHR30627">
    <property type="entry name" value="PEPTIDOGLYCAN D,D-TRANSPEPTIDASE"/>
    <property type="match status" value="1"/>
</dbReference>
<dbReference type="InterPro" id="IPR050515">
    <property type="entry name" value="Beta-lactam/transpept"/>
</dbReference>
<feature type="transmembrane region" description="Helical" evidence="5">
    <location>
        <begin position="7"/>
        <end position="30"/>
    </location>
</feature>
<proteinExistence type="inferred from homology"/>
<keyword evidence="8" id="KW-0131">Cell cycle</keyword>
<dbReference type="Gene3D" id="3.90.1310.10">
    <property type="entry name" value="Penicillin-binding protein 2a (Domain 2)"/>
    <property type="match status" value="1"/>
</dbReference>
<dbReference type="EMBL" id="BKBA01000004">
    <property type="protein sequence ID" value="GEQ13407.1"/>
    <property type="molecule type" value="Genomic_DNA"/>
</dbReference>
<evidence type="ECO:0000256" key="4">
    <source>
        <dbReference type="SAM" id="MobiDB-lite"/>
    </source>
</evidence>
<evidence type="ECO:0000259" key="7">
    <source>
        <dbReference type="Pfam" id="PF03717"/>
    </source>
</evidence>
<evidence type="ECO:0000256" key="1">
    <source>
        <dbReference type="ARBA" id="ARBA00004370"/>
    </source>
</evidence>
<dbReference type="GO" id="GO:0071555">
    <property type="term" value="P:cell wall organization"/>
    <property type="evidence" value="ECO:0007669"/>
    <property type="project" value="TreeGrafter"/>
</dbReference>
<evidence type="ECO:0000256" key="3">
    <source>
        <dbReference type="ARBA" id="ARBA00023136"/>
    </source>
</evidence>
<protein>
    <submittedName>
        <fullName evidence="8">Cell division protein FtsI</fullName>
    </submittedName>
</protein>
<dbReference type="InterPro" id="IPR012338">
    <property type="entry name" value="Beta-lactam/transpept-like"/>
</dbReference>
<dbReference type="Proteomes" id="UP000321793">
    <property type="component" value="Unassembled WGS sequence"/>
</dbReference>
<dbReference type="Gene3D" id="3.40.710.10">
    <property type="entry name" value="DD-peptidase/beta-lactamase superfamily"/>
    <property type="match status" value="1"/>
</dbReference>
<dbReference type="InterPro" id="IPR036138">
    <property type="entry name" value="PBP_dimer_sf"/>
</dbReference>
<dbReference type="GO" id="GO:0071972">
    <property type="term" value="F:peptidoglycan L,D-transpeptidase activity"/>
    <property type="evidence" value="ECO:0007669"/>
    <property type="project" value="TreeGrafter"/>
</dbReference>
<feature type="domain" description="Penicillin-binding protein dimerisation" evidence="7">
    <location>
        <begin position="153"/>
        <end position="311"/>
    </location>
</feature>
<comment type="caution">
    <text evidence="8">The sequence shown here is derived from an EMBL/GenBank/DDBJ whole genome shotgun (WGS) entry which is preliminary data.</text>
</comment>
<dbReference type="RefSeq" id="WP_186827953.1">
    <property type="nucleotide sequence ID" value="NZ_BAABDN010000001.1"/>
</dbReference>
<evidence type="ECO:0000313" key="9">
    <source>
        <dbReference type="Proteomes" id="UP000321793"/>
    </source>
</evidence>
<name>A0A512SZL2_9MICO</name>
<dbReference type="PANTHER" id="PTHR30627:SF24">
    <property type="entry name" value="PENICILLIN-BINDING PROTEIN 4B"/>
    <property type="match status" value="1"/>
</dbReference>
<keyword evidence="9" id="KW-1185">Reference proteome</keyword>
<dbReference type="InterPro" id="IPR001460">
    <property type="entry name" value="PCN-bd_Tpept"/>
</dbReference>
<dbReference type="AlphaFoldDB" id="A0A512SZL2"/>
<keyword evidence="5" id="KW-0812">Transmembrane</keyword>
<evidence type="ECO:0000256" key="5">
    <source>
        <dbReference type="SAM" id="Phobius"/>
    </source>
</evidence>
<organism evidence="8 9">
    <name type="scientific">Knoellia locipacati</name>
    <dbReference type="NCBI Taxonomy" id="882824"/>
    <lineage>
        <taxon>Bacteria</taxon>
        <taxon>Bacillati</taxon>
        <taxon>Actinomycetota</taxon>
        <taxon>Actinomycetes</taxon>
        <taxon>Micrococcales</taxon>
        <taxon>Intrasporangiaceae</taxon>
        <taxon>Knoellia</taxon>
    </lineage>
</organism>